<comment type="catalytic activity">
    <reaction evidence="14">
        <text>L-tyrosyl-[protein] + ATP = O-(5'-adenylyl)-L-tyrosyl-[protein] + diphosphate</text>
        <dbReference type="Rhea" id="RHEA:54288"/>
        <dbReference type="Rhea" id="RHEA-COMP:10136"/>
        <dbReference type="Rhea" id="RHEA-COMP:13846"/>
        <dbReference type="ChEBI" id="CHEBI:30616"/>
        <dbReference type="ChEBI" id="CHEBI:33019"/>
        <dbReference type="ChEBI" id="CHEBI:46858"/>
        <dbReference type="ChEBI" id="CHEBI:83624"/>
        <dbReference type="EC" id="2.7.7.108"/>
    </reaction>
</comment>
<evidence type="ECO:0000256" key="17">
    <source>
        <dbReference type="PIRSR" id="PIRSR640198-2"/>
    </source>
</evidence>
<evidence type="ECO:0000313" key="22">
    <source>
        <dbReference type="Proteomes" id="UP000271162"/>
    </source>
</evidence>
<feature type="binding site" evidence="17">
    <location>
        <begin position="319"/>
        <end position="326"/>
    </location>
    <ligand>
        <name>ATP</name>
        <dbReference type="ChEBI" id="CHEBI:30616"/>
    </ligand>
</feature>
<dbReference type="Pfam" id="PF02661">
    <property type="entry name" value="Fic"/>
    <property type="match status" value="1"/>
</dbReference>
<evidence type="ECO:0000256" key="1">
    <source>
        <dbReference type="ARBA" id="ARBA00004167"/>
    </source>
</evidence>
<evidence type="ECO:0000256" key="4">
    <source>
        <dbReference type="ARBA" id="ARBA00022692"/>
    </source>
</evidence>
<comment type="catalytic activity">
    <reaction evidence="13">
        <text>L-threonyl-[protein] + ATP = 3-O-(5'-adenylyl)-L-threonyl-[protein] + diphosphate</text>
        <dbReference type="Rhea" id="RHEA:54292"/>
        <dbReference type="Rhea" id="RHEA-COMP:11060"/>
        <dbReference type="Rhea" id="RHEA-COMP:13847"/>
        <dbReference type="ChEBI" id="CHEBI:30013"/>
        <dbReference type="ChEBI" id="CHEBI:30616"/>
        <dbReference type="ChEBI" id="CHEBI:33019"/>
        <dbReference type="ChEBI" id="CHEBI:138113"/>
        <dbReference type="EC" id="2.7.7.108"/>
    </reaction>
</comment>
<dbReference type="PANTHER" id="PTHR13504:SF34">
    <property type="entry name" value="PROTEIN ADENYLYLTRANSFERASE FICD"/>
    <property type="match status" value="1"/>
</dbReference>
<proteinExistence type="inferred from homology"/>
<evidence type="ECO:0000256" key="5">
    <source>
        <dbReference type="ARBA" id="ARBA00022695"/>
    </source>
</evidence>
<dbReference type="EC" id="2.7.7.108" evidence="12"/>
<evidence type="ECO:0000256" key="12">
    <source>
        <dbReference type="ARBA" id="ARBA00034531"/>
    </source>
</evidence>
<reference evidence="23" key="1">
    <citation type="submission" date="2017-02" db="UniProtKB">
        <authorList>
            <consortium name="WormBaseParasite"/>
        </authorList>
    </citation>
    <scope>IDENTIFICATION</scope>
</reference>
<keyword evidence="5" id="KW-0548">Nucleotidyltransferase</keyword>
<dbReference type="PROSITE" id="PS51459">
    <property type="entry name" value="FIDO"/>
    <property type="match status" value="1"/>
</dbReference>
<keyword evidence="7 17" id="KW-0547">Nucleotide-binding</keyword>
<dbReference type="STRING" id="27835.A0A0N4YNU6"/>
<evidence type="ECO:0000256" key="11">
    <source>
        <dbReference type="ARBA" id="ARBA00023136"/>
    </source>
</evidence>
<evidence type="ECO:0000256" key="10">
    <source>
        <dbReference type="ARBA" id="ARBA00022989"/>
    </source>
</evidence>
<dbReference type="AlphaFoldDB" id="A0A0N4YNU6"/>
<dbReference type="PANTHER" id="PTHR13504">
    <property type="entry name" value="FIDO DOMAIN-CONTAINING PROTEIN DDB_G0283145"/>
    <property type="match status" value="1"/>
</dbReference>
<keyword evidence="11" id="KW-0472">Membrane</keyword>
<feature type="binding site" evidence="17">
    <location>
        <position position="359"/>
    </location>
    <ligand>
        <name>ATP</name>
        <dbReference type="ChEBI" id="CHEBI:30616"/>
    </ligand>
</feature>
<dbReference type="SUPFAM" id="SSF48452">
    <property type="entry name" value="TPR-like"/>
    <property type="match status" value="1"/>
</dbReference>
<evidence type="ECO:0000256" key="8">
    <source>
        <dbReference type="ARBA" id="ARBA00022803"/>
    </source>
</evidence>
<protein>
    <recommendedName>
        <fullName evidence="12">protein adenylyltransferase</fullName>
        <ecNumber evidence="12">2.7.7.108</ecNumber>
    </recommendedName>
</protein>
<keyword evidence="9 17" id="KW-0067">ATP-binding</keyword>
<feature type="site" description="Important for autoinhibition of adenylyltransferase activity" evidence="18">
    <location>
        <position position="212"/>
    </location>
</feature>
<dbReference type="Proteomes" id="UP000271162">
    <property type="component" value="Unassembled WGS sequence"/>
</dbReference>
<dbReference type="InterPro" id="IPR036597">
    <property type="entry name" value="Fido-like_dom_sf"/>
</dbReference>
<evidence type="ECO:0000256" key="6">
    <source>
        <dbReference type="ARBA" id="ARBA00022737"/>
    </source>
</evidence>
<accession>A0A0N4YNU6</accession>
<evidence type="ECO:0000256" key="2">
    <source>
        <dbReference type="ARBA" id="ARBA00009742"/>
    </source>
</evidence>
<keyword evidence="10" id="KW-1133">Transmembrane helix</keyword>
<keyword evidence="22" id="KW-1185">Reference proteome</keyword>
<evidence type="ECO:0000256" key="14">
    <source>
        <dbReference type="ARBA" id="ARBA00048696"/>
    </source>
</evidence>
<comment type="catalytic activity">
    <reaction evidence="15">
        <text>3-O-(5'-adenylyl)-L-threonyl-[protein] + H2O = L-threonyl-[protein] + AMP + H(+)</text>
        <dbReference type="Rhea" id="RHEA:55932"/>
        <dbReference type="Rhea" id="RHEA-COMP:11060"/>
        <dbReference type="Rhea" id="RHEA-COMP:13847"/>
        <dbReference type="ChEBI" id="CHEBI:15377"/>
        <dbReference type="ChEBI" id="CHEBI:15378"/>
        <dbReference type="ChEBI" id="CHEBI:30013"/>
        <dbReference type="ChEBI" id="CHEBI:138113"/>
        <dbReference type="ChEBI" id="CHEBI:456215"/>
    </reaction>
</comment>
<evidence type="ECO:0000256" key="18">
    <source>
        <dbReference type="PIRSR" id="PIRSR640198-3"/>
    </source>
</evidence>
<evidence type="ECO:0000256" key="9">
    <source>
        <dbReference type="ARBA" id="ARBA00022840"/>
    </source>
</evidence>
<dbReference type="GO" id="GO:0005524">
    <property type="term" value="F:ATP binding"/>
    <property type="evidence" value="ECO:0007669"/>
    <property type="project" value="UniProtKB-KW"/>
</dbReference>
<dbReference type="InterPro" id="IPR011990">
    <property type="entry name" value="TPR-like_helical_dom_sf"/>
</dbReference>
<feature type="domain" description="Fido" evidence="20">
    <location>
        <begin position="262"/>
        <end position="372"/>
    </location>
</feature>
<evidence type="ECO:0000256" key="15">
    <source>
        <dbReference type="ARBA" id="ARBA00049297"/>
    </source>
</evidence>
<dbReference type="OMA" id="EDECICG"/>
<keyword evidence="6" id="KW-0677">Repeat</keyword>
<organism evidence="23">
    <name type="scientific">Nippostrongylus brasiliensis</name>
    <name type="common">Rat hookworm</name>
    <dbReference type="NCBI Taxonomy" id="27835"/>
    <lineage>
        <taxon>Eukaryota</taxon>
        <taxon>Metazoa</taxon>
        <taxon>Ecdysozoa</taxon>
        <taxon>Nematoda</taxon>
        <taxon>Chromadorea</taxon>
        <taxon>Rhabditida</taxon>
        <taxon>Rhabditina</taxon>
        <taxon>Rhabditomorpha</taxon>
        <taxon>Strongyloidea</taxon>
        <taxon>Heligmosomidae</taxon>
        <taxon>Nippostrongylus</taxon>
    </lineage>
</organism>
<name>A0A0N4YNU6_NIPBR</name>
<dbReference type="InterPro" id="IPR003812">
    <property type="entry name" value="Fido"/>
</dbReference>
<feature type="binding site" evidence="17">
    <location>
        <begin position="351"/>
        <end position="352"/>
    </location>
    <ligand>
        <name>ATP</name>
        <dbReference type="ChEBI" id="CHEBI:30616"/>
    </ligand>
</feature>
<keyword evidence="3" id="KW-0808">Transferase</keyword>
<evidence type="ECO:0000313" key="21">
    <source>
        <dbReference type="EMBL" id="VDL82646.1"/>
    </source>
</evidence>
<dbReference type="InterPro" id="IPR040198">
    <property type="entry name" value="Fido_containing"/>
</dbReference>
<dbReference type="WBParaSite" id="NBR_0001891701-mRNA-1">
    <property type="protein sequence ID" value="NBR_0001891701-mRNA-1"/>
    <property type="gene ID" value="NBR_0001891701"/>
</dbReference>
<dbReference type="GO" id="GO:0070733">
    <property type="term" value="F:AMPylase activity"/>
    <property type="evidence" value="ECO:0007669"/>
    <property type="project" value="UniProtKB-EC"/>
</dbReference>
<evidence type="ECO:0000256" key="7">
    <source>
        <dbReference type="ARBA" id="ARBA00022741"/>
    </source>
</evidence>
<evidence type="ECO:0000313" key="23">
    <source>
        <dbReference type="WBParaSite" id="NBR_0001891701-mRNA-1"/>
    </source>
</evidence>
<dbReference type="EMBL" id="UYSL01023757">
    <property type="protein sequence ID" value="VDL82646.1"/>
    <property type="molecule type" value="Genomic_DNA"/>
</dbReference>
<gene>
    <name evidence="21" type="ORF">NBR_LOCUS18918</name>
</gene>
<dbReference type="SUPFAM" id="SSF140931">
    <property type="entry name" value="Fic-like"/>
    <property type="match status" value="1"/>
</dbReference>
<sequence>IISPTLNNYGRQFFVFAYHYTRCSLLGICVVTEDQAISALSVGGEPTFFPEIFPVETWTGAREVAIVQGTSEEDVSDPVREKEALAALSVAQSSRLSGNLKRAKSIIEHALALAPNHPDVLTEYGLFHEMLEDNVIEADLCYARALAYDPHHSEALVRRKRTLPLVNAMDAKLLRRIEAKRDKFARLPHTASLKRAMRESYFLHIYHTVAIEGNTLSLGQTRSILESGVAVAGKSIHEHNEVIGMDAALRYLNHSLLHMKDISVDDILEMHRRVLGNANPIDAGRIRTTQVFVGRFTPVAPEYVREQLDDFVVVHPFVDGNGRTARLLLNLILMRAGFPPVILPVESRAEYYATLHTANLGDLRPFVRYIAKHTDNTLKFYIGAVETCTRADCADNELGGEENERIQS</sequence>
<dbReference type="Gene3D" id="1.25.40.10">
    <property type="entry name" value="Tetratricopeptide repeat domain"/>
    <property type="match status" value="1"/>
</dbReference>
<feature type="active site" evidence="16">
    <location>
        <position position="315"/>
    </location>
</feature>
<comment type="subcellular location">
    <subcellularLocation>
        <location evidence="1">Membrane</location>
        <topology evidence="1">Single-pass membrane protein</topology>
    </subcellularLocation>
</comment>
<comment type="similarity">
    <text evidence="2">Belongs to the fic family.</text>
</comment>
<keyword evidence="8" id="KW-0802">TPR repeat</keyword>
<evidence type="ECO:0000256" key="13">
    <source>
        <dbReference type="ARBA" id="ARBA00047939"/>
    </source>
</evidence>
<evidence type="ECO:0000259" key="20">
    <source>
        <dbReference type="PROSITE" id="PS51459"/>
    </source>
</evidence>
<reference evidence="21 22" key="2">
    <citation type="submission" date="2018-11" db="EMBL/GenBank/DDBJ databases">
        <authorList>
            <consortium name="Pathogen Informatics"/>
        </authorList>
    </citation>
    <scope>NUCLEOTIDE SEQUENCE [LARGE SCALE GENOMIC DNA]</scope>
</reference>
<evidence type="ECO:0000256" key="16">
    <source>
        <dbReference type="PIRSR" id="PIRSR640198-1"/>
    </source>
</evidence>
<dbReference type="GO" id="GO:0016020">
    <property type="term" value="C:membrane"/>
    <property type="evidence" value="ECO:0007669"/>
    <property type="project" value="UniProtKB-SubCell"/>
</dbReference>
<keyword evidence="4" id="KW-0812">Transmembrane</keyword>
<feature type="glycosylation site" description="N-linked (GlcNAc...) asparagine" evidence="19">
    <location>
        <position position="253"/>
    </location>
</feature>
<evidence type="ECO:0000256" key="19">
    <source>
        <dbReference type="PIRSR" id="PIRSR640198-4"/>
    </source>
</evidence>
<evidence type="ECO:0000256" key="3">
    <source>
        <dbReference type="ARBA" id="ARBA00022679"/>
    </source>
</evidence>
<dbReference type="Gene3D" id="1.10.3290.10">
    <property type="entry name" value="Fido-like domain"/>
    <property type="match status" value="2"/>
</dbReference>